<dbReference type="AlphaFoldDB" id="A0A1H8DHX1"/>
<keyword evidence="1" id="KW-0812">Transmembrane</keyword>
<dbReference type="Proteomes" id="UP000181951">
    <property type="component" value="Unassembled WGS sequence"/>
</dbReference>
<proteinExistence type="predicted"/>
<organism evidence="2 3">
    <name type="scientific">Actinacidiphila rubida</name>
    <dbReference type="NCBI Taxonomy" id="310780"/>
    <lineage>
        <taxon>Bacteria</taxon>
        <taxon>Bacillati</taxon>
        <taxon>Actinomycetota</taxon>
        <taxon>Actinomycetes</taxon>
        <taxon>Kitasatosporales</taxon>
        <taxon>Streptomycetaceae</taxon>
        <taxon>Actinacidiphila</taxon>
    </lineage>
</organism>
<evidence type="ECO:0000313" key="3">
    <source>
        <dbReference type="Proteomes" id="UP000181951"/>
    </source>
</evidence>
<sequence length="189" mass="19698">MRERVPHEIAASVLAATTAFVGGTTLDLPPWAIFISWAGLHLMGPPSLANARRLWAAMPVGSAFALAIVLIDQHLAPHAGTGRWTQDALLAAVILVLNTALMYTGRLRATSLVPGMFLGFASYFATFFGGFGYHAGSVWAAWVSVVAMNALGPVYAYLAGRLTFATATPATDDDRGAVGKPAPSAAQAG</sequence>
<accession>A0A1H8DHX1</accession>
<dbReference type="OrthoDB" id="8266131at2"/>
<feature type="transmembrane region" description="Helical" evidence="1">
    <location>
        <begin position="54"/>
        <end position="76"/>
    </location>
</feature>
<dbReference type="InterPro" id="IPR009476">
    <property type="entry name" value="DUF1097"/>
</dbReference>
<name>A0A1H8DHX1_9ACTN</name>
<dbReference type="Pfam" id="PF06496">
    <property type="entry name" value="DUF1097"/>
    <property type="match status" value="1"/>
</dbReference>
<keyword evidence="3" id="KW-1185">Reference proteome</keyword>
<keyword evidence="1" id="KW-0472">Membrane</keyword>
<gene>
    <name evidence="2" type="ORF">SAMN05216267_100199</name>
</gene>
<protein>
    <recommendedName>
        <fullName evidence="4">DUF1097 domain-containing protein</fullName>
    </recommendedName>
</protein>
<dbReference type="RefSeq" id="WP_075016030.1">
    <property type="nucleotide sequence ID" value="NZ_FODD01000001.1"/>
</dbReference>
<evidence type="ECO:0000313" key="2">
    <source>
        <dbReference type="EMBL" id="SEN06364.1"/>
    </source>
</evidence>
<dbReference type="STRING" id="310780.SAMN05216267_100199"/>
<evidence type="ECO:0008006" key="4">
    <source>
        <dbReference type="Google" id="ProtNLM"/>
    </source>
</evidence>
<feature type="transmembrane region" description="Helical" evidence="1">
    <location>
        <begin position="139"/>
        <end position="158"/>
    </location>
</feature>
<feature type="transmembrane region" description="Helical" evidence="1">
    <location>
        <begin position="112"/>
        <end position="133"/>
    </location>
</feature>
<reference evidence="2 3" key="1">
    <citation type="submission" date="2016-10" db="EMBL/GenBank/DDBJ databases">
        <authorList>
            <person name="de Groot N.N."/>
        </authorList>
    </citation>
    <scope>NUCLEOTIDE SEQUENCE [LARGE SCALE GENOMIC DNA]</scope>
    <source>
        <strain evidence="2 3">CGMCC 4.2026</strain>
    </source>
</reference>
<dbReference type="EMBL" id="FODD01000001">
    <property type="protein sequence ID" value="SEN06364.1"/>
    <property type="molecule type" value="Genomic_DNA"/>
</dbReference>
<keyword evidence="1" id="KW-1133">Transmembrane helix</keyword>
<evidence type="ECO:0000256" key="1">
    <source>
        <dbReference type="SAM" id="Phobius"/>
    </source>
</evidence>
<feature type="transmembrane region" description="Helical" evidence="1">
    <location>
        <begin position="20"/>
        <end position="42"/>
    </location>
</feature>